<dbReference type="Proteomes" id="UP000192596">
    <property type="component" value="Unassembled WGS sequence"/>
</dbReference>
<feature type="region of interest" description="Disordered" evidence="1">
    <location>
        <begin position="561"/>
        <end position="619"/>
    </location>
</feature>
<feature type="region of interest" description="Disordered" evidence="1">
    <location>
        <begin position="58"/>
        <end position="227"/>
    </location>
</feature>
<accession>A0A1V8SMH2</accession>
<feature type="region of interest" description="Disordered" evidence="1">
    <location>
        <begin position="311"/>
        <end position="343"/>
    </location>
</feature>
<feature type="compositionally biased region" description="Low complexity" evidence="1">
    <location>
        <begin position="311"/>
        <end position="329"/>
    </location>
</feature>
<dbReference type="AlphaFoldDB" id="A0A1V8SMH2"/>
<sequence length="619" mass="67349">MVDEQALTGLNEADRLKAIAAANRRQRHDRVANELTEQGWQINELTWYTTEQERTAAREGIAAAPAPKKGVRIGKGPRGGKESRVGTQGRQQGLPRKYSDDPLPEEQSDDEVAPRRSGKSARPDDDYVDQMDEDVSPVKKRGRPAKAPTQRKRLSNDGPGLTNEPLTGEGLRTYARRITKPSATQDKPITPRKLGSPFEHPRSLPRKTTYNKHQPTGAAMSQNHSYPPVNSMNVGAPALARMGLHHQPTGTMAPPPLPKPMLGQYDYNTNSYMPVAGSYGQVQQGQMQPPSAHMQAYQALQNQMAPPYQMSQSMHGQMSQPMQGQMPQHVSSQMSQPTSHATVPHPRYGQMPQTAFTPQGGYAAPMHGLNQAGVSTVLGNYGHQDGLPAPMPSEGYWGPPNYNEPLSAAAIQAIDDMFKHGMRRDSKFPEGVSNTQSTNQNNNNLLTQPAQMADREPPSSGQQQVMGDSFDQQHGLPSQPHTAQTSQYFDPAATNNTEWLIGQPAAFHEPAPVDDPEARANSRYNPLNMFPRSVPDGLPSSTHPNTIVPAVTMVPVSSLKYQDNGTKPKTENKGTVDPGLTMDGAFDGMNVEQGEGNGGDPDWDALMADGGFEVDAEGL</sequence>
<organism evidence="2 3">
    <name type="scientific">Cryoendolithus antarcticus</name>
    <dbReference type="NCBI Taxonomy" id="1507870"/>
    <lineage>
        <taxon>Eukaryota</taxon>
        <taxon>Fungi</taxon>
        <taxon>Dikarya</taxon>
        <taxon>Ascomycota</taxon>
        <taxon>Pezizomycotina</taxon>
        <taxon>Dothideomycetes</taxon>
        <taxon>Dothideomycetidae</taxon>
        <taxon>Cladosporiales</taxon>
        <taxon>Cladosporiaceae</taxon>
        <taxon>Cryoendolithus</taxon>
    </lineage>
</organism>
<keyword evidence="3" id="KW-1185">Reference proteome</keyword>
<evidence type="ECO:0000256" key="1">
    <source>
        <dbReference type="SAM" id="MobiDB-lite"/>
    </source>
</evidence>
<feature type="compositionally biased region" description="Basic residues" evidence="1">
    <location>
        <begin position="138"/>
        <end position="153"/>
    </location>
</feature>
<proteinExistence type="predicted"/>
<feature type="compositionally biased region" description="Polar residues" evidence="1">
    <location>
        <begin position="330"/>
        <end position="341"/>
    </location>
</feature>
<comment type="caution">
    <text evidence="2">The sequence shown here is derived from an EMBL/GenBank/DDBJ whole genome shotgun (WGS) entry which is preliminary data.</text>
</comment>
<feature type="compositionally biased region" description="Low complexity" evidence="1">
    <location>
        <begin position="433"/>
        <end position="448"/>
    </location>
</feature>
<feature type="compositionally biased region" description="Polar residues" evidence="1">
    <location>
        <begin position="206"/>
        <end position="227"/>
    </location>
</feature>
<name>A0A1V8SMH2_9PEZI</name>
<evidence type="ECO:0000313" key="3">
    <source>
        <dbReference type="Proteomes" id="UP000192596"/>
    </source>
</evidence>
<protein>
    <submittedName>
        <fullName evidence="2">Uncharacterized protein</fullName>
    </submittedName>
</protein>
<feature type="compositionally biased region" description="Acidic residues" evidence="1">
    <location>
        <begin position="126"/>
        <end position="135"/>
    </location>
</feature>
<dbReference type="EMBL" id="NAJO01000035">
    <property type="protein sequence ID" value="OQO00323.1"/>
    <property type="molecule type" value="Genomic_DNA"/>
</dbReference>
<dbReference type="InParanoid" id="A0A1V8SMH2"/>
<feature type="region of interest" description="Disordered" evidence="1">
    <location>
        <begin position="423"/>
        <end position="484"/>
    </location>
</feature>
<feature type="compositionally biased region" description="Acidic residues" evidence="1">
    <location>
        <begin position="102"/>
        <end position="111"/>
    </location>
</feature>
<feature type="compositionally biased region" description="Polar residues" evidence="1">
    <location>
        <begin position="459"/>
        <end position="484"/>
    </location>
</feature>
<evidence type="ECO:0000313" key="2">
    <source>
        <dbReference type="EMBL" id="OQO00323.1"/>
    </source>
</evidence>
<gene>
    <name evidence="2" type="ORF">B0A48_13670</name>
</gene>
<reference evidence="3" key="1">
    <citation type="submission" date="2017-03" db="EMBL/GenBank/DDBJ databases">
        <title>Genomes of endolithic fungi from Antarctica.</title>
        <authorList>
            <person name="Coleine C."/>
            <person name="Masonjones S."/>
            <person name="Stajich J.E."/>
        </authorList>
    </citation>
    <scope>NUCLEOTIDE SEQUENCE [LARGE SCALE GENOMIC DNA]</scope>
    <source>
        <strain evidence="3">CCFEE 5527</strain>
    </source>
</reference>